<dbReference type="PANTHER" id="PTHR11036">
    <property type="entry name" value="SEMAPHORIN"/>
    <property type="match status" value="1"/>
</dbReference>
<dbReference type="InterPro" id="IPR027231">
    <property type="entry name" value="Semaphorin"/>
</dbReference>
<dbReference type="SUPFAM" id="SSF101912">
    <property type="entry name" value="Sema domain"/>
    <property type="match status" value="1"/>
</dbReference>
<dbReference type="EMBL" id="JAIPUX010003439">
    <property type="protein sequence ID" value="KAH0619878.1"/>
    <property type="molecule type" value="Genomic_DNA"/>
</dbReference>
<dbReference type="InterPro" id="IPR007110">
    <property type="entry name" value="Ig-like_dom"/>
</dbReference>
<dbReference type="PANTHER" id="PTHR11036:SF80">
    <property type="entry name" value="SEMAPHORIN-7A"/>
    <property type="match status" value="1"/>
</dbReference>
<comment type="subcellular location">
    <subcellularLocation>
        <location evidence="1">Membrane</location>
    </subcellularLocation>
</comment>
<dbReference type="InterPro" id="IPR036352">
    <property type="entry name" value="Semap_dom_sf"/>
</dbReference>
<keyword evidence="11" id="KW-1185">Reference proteome</keyword>
<evidence type="ECO:0000259" key="9">
    <source>
        <dbReference type="PROSITE" id="PS51004"/>
    </source>
</evidence>
<dbReference type="Gene3D" id="2.60.40.10">
    <property type="entry name" value="Immunoglobulins"/>
    <property type="match status" value="1"/>
</dbReference>
<proteinExistence type="inferred from homology"/>
<comment type="caution">
    <text evidence="10">The sequence shown here is derived from an EMBL/GenBank/DDBJ whole genome shotgun (WGS) entry which is preliminary data.</text>
</comment>
<dbReference type="SUPFAM" id="SSF103575">
    <property type="entry name" value="Plexin repeat"/>
    <property type="match status" value="1"/>
</dbReference>
<evidence type="ECO:0000256" key="6">
    <source>
        <dbReference type="PROSITE-ProRule" id="PRU00352"/>
    </source>
</evidence>
<evidence type="ECO:0008006" key="12">
    <source>
        <dbReference type="Google" id="ProtNLM"/>
    </source>
</evidence>
<keyword evidence="5" id="KW-0325">Glycoprotein</keyword>
<sequence>MSLAFSFADPQFVKGAIIKQDKPHNEKIYLFFREDNPEWRREPIAPRIISRVAQLCKRDNGGSGSVSASMWTTFLKATLLCVDSVTDRHFDHLQNVLIVESPIWSETKIYGVFSNEWNYSAVCVYSVGEITEIFQTSSFKGYNDEIPSVRPGQVRNIGQCEFYNWKSREMKKMKSFVLHYDCQEHEEKNVARVADSYPEMTEKVKQQAVFYSKHFYHQIGVHEVKVADDTYNVLYLATDRGTIHKVVLLPKGAMNILEIQPFRSSAAIQSMILDNTRKKLFVASANELVQLPMDMCGAYKDSCESCVLARDPHCGWINGICASIYDSDLYGKRKLLQALTHDVSPDICSSESHSNTKGKGTIHREIRLPRQSRYYLNCSAKSHYADYTWFHNDQNVTHCSSGHHHCIHFIKNMTDDLYGTYSCISQEGWFEETLVTEDLVRPALETMQFRSLLPTDWAIKASLSSWLGLLHMVVVVLIVQ</sequence>
<comment type="similarity">
    <text evidence="2">Belongs to the semaphorin family.</text>
</comment>
<keyword evidence="3 7" id="KW-0472">Membrane</keyword>
<protein>
    <recommendedName>
        <fullName evidence="12">Semaphorin 7A</fullName>
    </recommendedName>
</protein>
<evidence type="ECO:0000313" key="11">
    <source>
        <dbReference type="Proteomes" id="UP000826234"/>
    </source>
</evidence>
<name>A0ABQ7SRG1_PHRPL</name>
<dbReference type="InterPro" id="IPR001627">
    <property type="entry name" value="Semap_dom"/>
</dbReference>
<dbReference type="PROSITE" id="PS51004">
    <property type="entry name" value="SEMA"/>
    <property type="match status" value="1"/>
</dbReference>
<evidence type="ECO:0000256" key="3">
    <source>
        <dbReference type="ARBA" id="ARBA00023136"/>
    </source>
</evidence>
<reference evidence="10 11" key="1">
    <citation type="journal article" date="2022" name="Gigascience">
        <title>A chromosome-level genome assembly and annotation of the desert horned lizard, Phrynosoma platyrhinos, provides insight into chromosomal rearrangements among reptiles.</title>
        <authorList>
            <person name="Koochekian N."/>
            <person name="Ascanio A."/>
            <person name="Farleigh K."/>
            <person name="Card D.C."/>
            <person name="Schield D.R."/>
            <person name="Castoe T.A."/>
            <person name="Jezkova T."/>
        </authorList>
    </citation>
    <scope>NUCLEOTIDE SEQUENCE [LARGE SCALE GENOMIC DNA]</scope>
    <source>
        <strain evidence="10">NK-2021</strain>
    </source>
</reference>
<feature type="domain" description="Ig-like" evidence="8">
    <location>
        <begin position="345"/>
        <end position="436"/>
    </location>
</feature>
<evidence type="ECO:0000256" key="1">
    <source>
        <dbReference type="ARBA" id="ARBA00004370"/>
    </source>
</evidence>
<feature type="domain" description="Sema" evidence="9">
    <location>
        <begin position="1"/>
        <end position="293"/>
    </location>
</feature>
<evidence type="ECO:0000256" key="4">
    <source>
        <dbReference type="ARBA" id="ARBA00023157"/>
    </source>
</evidence>
<comment type="caution">
    <text evidence="6">Lacks conserved residue(s) required for the propagation of feature annotation.</text>
</comment>
<dbReference type="Gene3D" id="2.130.10.10">
    <property type="entry name" value="YVTN repeat-like/Quinoprotein amine dehydrogenase"/>
    <property type="match status" value="1"/>
</dbReference>
<dbReference type="SUPFAM" id="SSF48726">
    <property type="entry name" value="Immunoglobulin"/>
    <property type="match status" value="1"/>
</dbReference>
<dbReference type="Proteomes" id="UP000826234">
    <property type="component" value="Unassembled WGS sequence"/>
</dbReference>
<evidence type="ECO:0000259" key="8">
    <source>
        <dbReference type="PROSITE" id="PS50835"/>
    </source>
</evidence>
<evidence type="ECO:0000256" key="2">
    <source>
        <dbReference type="ARBA" id="ARBA00009492"/>
    </source>
</evidence>
<keyword evidence="7" id="KW-0812">Transmembrane</keyword>
<feature type="transmembrane region" description="Helical" evidence="7">
    <location>
        <begin position="457"/>
        <end position="479"/>
    </location>
</feature>
<dbReference type="SMART" id="SM00630">
    <property type="entry name" value="Sema"/>
    <property type="match status" value="1"/>
</dbReference>
<evidence type="ECO:0000313" key="10">
    <source>
        <dbReference type="EMBL" id="KAH0619878.1"/>
    </source>
</evidence>
<dbReference type="InterPro" id="IPR002165">
    <property type="entry name" value="Plexin_repeat"/>
</dbReference>
<dbReference type="InterPro" id="IPR036179">
    <property type="entry name" value="Ig-like_dom_sf"/>
</dbReference>
<evidence type="ECO:0000256" key="7">
    <source>
        <dbReference type="SAM" id="Phobius"/>
    </source>
</evidence>
<dbReference type="SMART" id="SM00423">
    <property type="entry name" value="PSI"/>
    <property type="match status" value="1"/>
</dbReference>
<accession>A0ABQ7SRG1</accession>
<organism evidence="10 11">
    <name type="scientific">Phrynosoma platyrhinos</name>
    <name type="common">Desert horned lizard</name>
    <dbReference type="NCBI Taxonomy" id="52577"/>
    <lineage>
        <taxon>Eukaryota</taxon>
        <taxon>Metazoa</taxon>
        <taxon>Chordata</taxon>
        <taxon>Craniata</taxon>
        <taxon>Vertebrata</taxon>
        <taxon>Euteleostomi</taxon>
        <taxon>Lepidosauria</taxon>
        <taxon>Squamata</taxon>
        <taxon>Bifurcata</taxon>
        <taxon>Unidentata</taxon>
        <taxon>Episquamata</taxon>
        <taxon>Toxicofera</taxon>
        <taxon>Iguania</taxon>
        <taxon>Phrynosomatidae</taxon>
        <taxon>Phrynosomatinae</taxon>
        <taxon>Phrynosoma</taxon>
    </lineage>
</organism>
<dbReference type="PROSITE" id="PS50835">
    <property type="entry name" value="IG_LIKE"/>
    <property type="match status" value="1"/>
</dbReference>
<dbReference type="Pfam" id="PF01403">
    <property type="entry name" value="Sema"/>
    <property type="match status" value="1"/>
</dbReference>
<dbReference type="InterPro" id="IPR013783">
    <property type="entry name" value="Ig-like_fold"/>
</dbReference>
<keyword evidence="7" id="KW-1133">Transmembrane helix</keyword>
<evidence type="ECO:0000256" key="5">
    <source>
        <dbReference type="ARBA" id="ARBA00023180"/>
    </source>
</evidence>
<gene>
    <name evidence="10" type="ORF">JD844_014258</name>
</gene>
<dbReference type="InterPro" id="IPR015943">
    <property type="entry name" value="WD40/YVTN_repeat-like_dom_sf"/>
</dbReference>
<dbReference type="Gene3D" id="3.30.1680.10">
    <property type="entry name" value="ligand-binding face of the semaphorins, domain 2"/>
    <property type="match status" value="1"/>
</dbReference>
<keyword evidence="4" id="KW-1015">Disulfide bond</keyword>
<dbReference type="Pfam" id="PF01437">
    <property type="entry name" value="PSI"/>
    <property type="match status" value="1"/>
</dbReference>
<dbReference type="InterPro" id="IPR016201">
    <property type="entry name" value="PSI"/>
</dbReference>